<comment type="caution">
    <text evidence="1">The sequence shown here is derived from an EMBL/GenBank/DDBJ whole genome shotgun (WGS) entry which is preliminary data.</text>
</comment>
<dbReference type="InterPro" id="IPR007922">
    <property type="entry name" value="DciA-like"/>
</dbReference>
<reference evidence="1 2" key="1">
    <citation type="submission" date="2017-07" db="EMBL/GenBank/DDBJ databases">
        <title>Recovery of genomes from metagenomes via a dereplication, aggregation, and scoring strategy.</title>
        <authorList>
            <person name="Sieber C.M."/>
            <person name="Probst A.J."/>
            <person name="Sharrar A."/>
            <person name="Thomas B.C."/>
            <person name="Hess M."/>
            <person name="Tringe S.G."/>
            <person name="Banfield J.F."/>
        </authorList>
    </citation>
    <scope>NUCLEOTIDE SEQUENCE [LARGE SCALE GENOMIC DNA]</scope>
    <source>
        <strain evidence="1">JGI_Cruoil_03_51_56</strain>
    </source>
</reference>
<dbReference type="AlphaFoldDB" id="A0A235BSU2"/>
<evidence type="ECO:0000313" key="2">
    <source>
        <dbReference type="Proteomes" id="UP000215559"/>
    </source>
</evidence>
<dbReference type="EMBL" id="NOZP01000136">
    <property type="protein sequence ID" value="OYD14797.1"/>
    <property type="molecule type" value="Genomic_DNA"/>
</dbReference>
<protein>
    <recommendedName>
        <fullName evidence="3">DUF721 domain-containing protein</fullName>
    </recommendedName>
</protein>
<name>A0A235BSU2_UNCW3</name>
<dbReference type="PANTHER" id="PTHR36456">
    <property type="entry name" value="UPF0232 PROTEIN SCO3875"/>
    <property type="match status" value="1"/>
</dbReference>
<organism evidence="1 2">
    <name type="scientific">candidate division WOR-3 bacterium JGI_Cruoil_03_51_56</name>
    <dbReference type="NCBI Taxonomy" id="1973747"/>
    <lineage>
        <taxon>Bacteria</taxon>
        <taxon>Bacteria division WOR-3</taxon>
    </lineage>
</organism>
<proteinExistence type="predicted"/>
<evidence type="ECO:0008006" key="3">
    <source>
        <dbReference type="Google" id="ProtNLM"/>
    </source>
</evidence>
<dbReference type="Proteomes" id="UP000215559">
    <property type="component" value="Unassembled WGS sequence"/>
</dbReference>
<gene>
    <name evidence="1" type="ORF">CH330_07540</name>
</gene>
<sequence length="115" mass="13299">MERYFMSRRRKSRRFRSIGDVLPRVLRKLNLEETVKAQKAVQVWPDVVGEKAVRHARALSIEDKTLLVAVDSPGWMTQLIYLKPRLLKRLKQKVKKGVVKDIRFVLGMDSGPISA</sequence>
<dbReference type="Pfam" id="PF05258">
    <property type="entry name" value="DciA"/>
    <property type="match status" value="1"/>
</dbReference>
<dbReference type="PANTHER" id="PTHR36456:SF1">
    <property type="entry name" value="UPF0232 PROTEIN SCO3875"/>
    <property type="match status" value="1"/>
</dbReference>
<evidence type="ECO:0000313" key="1">
    <source>
        <dbReference type="EMBL" id="OYD14797.1"/>
    </source>
</evidence>
<accession>A0A235BSU2</accession>